<dbReference type="InterPro" id="IPR045072">
    <property type="entry name" value="MKRN-like"/>
</dbReference>
<dbReference type="PROSITE" id="PS00518">
    <property type="entry name" value="ZF_RING_1"/>
    <property type="match status" value="1"/>
</dbReference>
<feature type="zinc finger region" description="C3H1-type" evidence="9">
    <location>
        <begin position="42"/>
        <end position="69"/>
    </location>
</feature>
<evidence type="ECO:0000256" key="1">
    <source>
        <dbReference type="ARBA" id="ARBA00000900"/>
    </source>
</evidence>
<dbReference type="InterPro" id="IPR041367">
    <property type="entry name" value="Znf-CCCH_4"/>
</dbReference>
<gene>
    <name evidence="12" type="ORF">KP79_PYT11198</name>
</gene>
<dbReference type="EC" id="2.3.2.27" evidence="2"/>
<evidence type="ECO:0000256" key="4">
    <source>
        <dbReference type="ARBA" id="ARBA00022723"/>
    </source>
</evidence>
<dbReference type="PROSITE" id="PS50103">
    <property type="entry name" value="ZF_C3H1"/>
    <property type="match status" value="4"/>
</dbReference>
<keyword evidence="8 9" id="KW-0862">Zinc</keyword>
<dbReference type="OrthoDB" id="411372at2759"/>
<evidence type="ECO:0000256" key="5">
    <source>
        <dbReference type="ARBA" id="ARBA00022737"/>
    </source>
</evidence>
<dbReference type="FunFam" id="3.30.40.10:FF:000117">
    <property type="entry name" value="Probable E3 ubiquitin-protein ligase makorin-1"/>
    <property type="match status" value="1"/>
</dbReference>
<dbReference type="Proteomes" id="UP000242188">
    <property type="component" value="Unassembled WGS sequence"/>
</dbReference>
<dbReference type="InterPro" id="IPR017907">
    <property type="entry name" value="Znf_RING_CS"/>
</dbReference>
<dbReference type="Pfam" id="PF18044">
    <property type="entry name" value="zf-CCCH_4"/>
    <property type="match status" value="2"/>
</dbReference>
<comment type="caution">
    <text evidence="12">The sequence shown here is derived from an EMBL/GenBank/DDBJ whole genome shotgun (WGS) entry which is preliminary data.</text>
</comment>
<dbReference type="InterPro" id="IPR000571">
    <property type="entry name" value="Znf_CCCH"/>
</dbReference>
<dbReference type="Gene3D" id="2.30.30.1190">
    <property type="match status" value="1"/>
</dbReference>
<dbReference type="PANTHER" id="PTHR11224">
    <property type="entry name" value="MAKORIN-RELATED"/>
    <property type="match status" value="1"/>
</dbReference>
<dbReference type="GO" id="GO:0008270">
    <property type="term" value="F:zinc ion binding"/>
    <property type="evidence" value="ECO:0007669"/>
    <property type="project" value="UniProtKB-KW"/>
</dbReference>
<proteinExistence type="predicted"/>
<dbReference type="Gene3D" id="4.10.1000.10">
    <property type="entry name" value="Zinc finger, CCCH-type"/>
    <property type="match status" value="1"/>
</dbReference>
<dbReference type="EMBL" id="NEDP02002306">
    <property type="protein sequence ID" value="OWF51252.1"/>
    <property type="molecule type" value="Genomic_DNA"/>
</dbReference>
<dbReference type="Pfam" id="PF00642">
    <property type="entry name" value="zf-CCCH"/>
    <property type="match status" value="1"/>
</dbReference>
<feature type="domain" description="C3H1-type" evidence="11">
    <location>
        <begin position="42"/>
        <end position="69"/>
    </location>
</feature>
<evidence type="ECO:0000256" key="7">
    <source>
        <dbReference type="ARBA" id="ARBA00022786"/>
    </source>
</evidence>
<dbReference type="SMART" id="SM00356">
    <property type="entry name" value="ZnF_C3H1"/>
    <property type="match status" value="4"/>
</dbReference>
<comment type="catalytic activity">
    <reaction evidence="1">
        <text>S-ubiquitinyl-[E2 ubiquitin-conjugating enzyme]-L-cysteine + [acceptor protein]-L-lysine = [E2 ubiquitin-conjugating enzyme]-L-cysteine + N(6)-ubiquitinyl-[acceptor protein]-L-lysine.</text>
        <dbReference type="EC" id="2.3.2.27"/>
    </reaction>
</comment>
<feature type="domain" description="C3H1-type" evidence="11">
    <location>
        <begin position="325"/>
        <end position="354"/>
    </location>
</feature>
<sequence length="426" mass="48825">MAEGGKSTAISPGWSSSTLCRYFVHGACREGEKCSYSHDRQDKPSNVCRFYLKGSCTYGNGCRYDHVKPKSNYHENTWMPPSNKPPPLNYGETKPFGNMVSLKKSKEDVEIVTVVSPRPPDEWVKATEFVPGQPYQCSTVPFSYSNAVDTNRDGPKALIIQEGMDPYADLSKLVCPFFAQGHCPYEEDCAYIHGDICEMCGMPVLHPSDLDQREKHNSECMKQLEQDMELSFAIAQSKDKVCGICMDTILDKEPMTERRFGIMSNCNHTFCLSCIRKWRGARQFENKIVRACPECRVTSDFVTPSKYWVESDEEKKKLIQGYKKALSAKPCMYFKKGEGECPFNEKCFYLHANEDGTIATPKPRQRRRRQNAEGDIDLISQMSLWDFFEERQNRVLLLELESELDNLLLNLRLSDIDSDSDFDDFW</sequence>
<dbReference type="STRING" id="6573.A0A210QR92"/>
<evidence type="ECO:0000256" key="8">
    <source>
        <dbReference type="ARBA" id="ARBA00022833"/>
    </source>
</evidence>
<dbReference type="SUPFAM" id="SSF90229">
    <property type="entry name" value="CCCH zinc finger"/>
    <property type="match status" value="3"/>
</dbReference>
<evidence type="ECO:0000313" key="13">
    <source>
        <dbReference type="Proteomes" id="UP000242188"/>
    </source>
</evidence>
<dbReference type="GO" id="GO:0061630">
    <property type="term" value="F:ubiquitin protein ligase activity"/>
    <property type="evidence" value="ECO:0007669"/>
    <property type="project" value="UniProtKB-EC"/>
</dbReference>
<dbReference type="SUPFAM" id="SSF57850">
    <property type="entry name" value="RING/U-box"/>
    <property type="match status" value="1"/>
</dbReference>
<feature type="domain" description="C3H1-type" evidence="11">
    <location>
        <begin position="14"/>
        <end position="41"/>
    </location>
</feature>
<name>A0A210QR92_MIZYE</name>
<keyword evidence="13" id="KW-1185">Reference proteome</keyword>
<keyword evidence="7" id="KW-0833">Ubl conjugation pathway</keyword>
<dbReference type="GO" id="GO:0000209">
    <property type="term" value="P:protein polyubiquitination"/>
    <property type="evidence" value="ECO:0007669"/>
    <property type="project" value="InterPro"/>
</dbReference>
<feature type="domain" description="RING-type" evidence="10">
    <location>
        <begin position="242"/>
        <end position="296"/>
    </location>
</feature>
<feature type="zinc finger region" description="C3H1-type" evidence="9">
    <location>
        <begin position="14"/>
        <end position="41"/>
    </location>
</feature>
<dbReference type="Gene3D" id="3.30.40.10">
    <property type="entry name" value="Zinc/RING finger domain, C3HC4 (zinc finger)"/>
    <property type="match status" value="1"/>
</dbReference>
<dbReference type="Pfam" id="PF00097">
    <property type="entry name" value="zf-C3HC4"/>
    <property type="match status" value="1"/>
</dbReference>
<evidence type="ECO:0000259" key="11">
    <source>
        <dbReference type="PROSITE" id="PS50103"/>
    </source>
</evidence>
<dbReference type="PROSITE" id="PS50089">
    <property type="entry name" value="ZF_RING_2"/>
    <property type="match status" value="1"/>
</dbReference>
<feature type="zinc finger region" description="C3H1-type" evidence="9">
    <location>
        <begin position="325"/>
        <end position="354"/>
    </location>
</feature>
<reference evidence="12 13" key="1">
    <citation type="journal article" date="2017" name="Nat. Ecol. Evol.">
        <title>Scallop genome provides insights into evolution of bilaterian karyotype and development.</title>
        <authorList>
            <person name="Wang S."/>
            <person name="Zhang J."/>
            <person name="Jiao W."/>
            <person name="Li J."/>
            <person name="Xun X."/>
            <person name="Sun Y."/>
            <person name="Guo X."/>
            <person name="Huan P."/>
            <person name="Dong B."/>
            <person name="Zhang L."/>
            <person name="Hu X."/>
            <person name="Sun X."/>
            <person name="Wang J."/>
            <person name="Zhao C."/>
            <person name="Wang Y."/>
            <person name="Wang D."/>
            <person name="Huang X."/>
            <person name="Wang R."/>
            <person name="Lv J."/>
            <person name="Li Y."/>
            <person name="Zhang Z."/>
            <person name="Liu B."/>
            <person name="Lu W."/>
            <person name="Hui Y."/>
            <person name="Liang J."/>
            <person name="Zhou Z."/>
            <person name="Hou R."/>
            <person name="Li X."/>
            <person name="Liu Y."/>
            <person name="Li H."/>
            <person name="Ning X."/>
            <person name="Lin Y."/>
            <person name="Zhao L."/>
            <person name="Xing Q."/>
            <person name="Dou J."/>
            <person name="Li Y."/>
            <person name="Mao J."/>
            <person name="Guo H."/>
            <person name="Dou H."/>
            <person name="Li T."/>
            <person name="Mu C."/>
            <person name="Jiang W."/>
            <person name="Fu Q."/>
            <person name="Fu X."/>
            <person name="Miao Y."/>
            <person name="Liu J."/>
            <person name="Yu Q."/>
            <person name="Li R."/>
            <person name="Liao H."/>
            <person name="Li X."/>
            <person name="Kong Y."/>
            <person name="Jiang Z."/>
            <person name="Chourrout D."/>
            <person name="Li R."/>
            <person name="Bao Z."/>
        </authorList>
    </citation>
    <scope>NUCLEOTIDE SEQUENCE [LARGE SCALE GENOMIC DNA]</scope>
    <source>
        <strain evidence="12 13">PY_sf001</strain>
    </source>
</reference>
<evidence type="ECO:0000256" key="3">
    <source>
        <dbReference type="ARBA" id="ARBA00022679"/>
    </source>
</evidence>
<dbReference type="InterPro" id="IPR036855">
    <property type="entry name" value="Znf_CCCH_sf"/>
</dbReference>
<evidence type="ECO:0000256" key="2">
    <source>
        <dbReference type="ARBA" id="ARBA00012483"/>
    </source>
</evidence>
<feature type="zinc finger region" description="C3H1-type" evidence="9">
    <location>
        <begin position="169"/>
        <end position="196"/>
    </location>
</feature>
<feature type="domain" description="C3H1-type" evidence="11">
    <location>
        <begin position="169"/>
        <end position="196"/>
    </location>
</feature>
<keyword evidence="6 9" id="KW-0863">Zinc-finger</keyword>
<dbReference type="SMART" id="SM00184">
    <property type="entry name" value="RING"/>
    <property type="match status" value="1"/>
</dbReference>
<organism evidence="12 13">
    <name type="scientific">Mizuhopecten yessoensis</name>
    <name type="common">Japanese scallop</name>
    <name type="synonym">Patinopecten yessoensis</name>
    <dbReference type="NCBI Taxonomy" id="6573"/>
    <lineage>
        <taxon>Eukaryota</taxon>
        <taxon>Metazoa</taxon>
        <taxon>Spiralia</taxon>
        <taxon>Lophotrochozoa</taxon>
        <taxon>Mollusca</taxon>
        <taxon>Bivalvia</taxon>
        <taxon>Autobranchia</taxon>
        <taxon>Pteriomorphia</taxon>
        <taxon>Pectinida</taxon>
        <taxon>Pectinoidea</taxon>
        <taxon>Pectinidae</taxon>
        <taxon>Mizuhopecten</taxon>
    </lineage>
</organism>
<keyword evidence="5" id="KW-0677">Repeat</keyword>
<dbReference type="InterPro" id="IPR001841">
    <property type="entry name" value="Znf_RING"/>
</dbReference>
<dbReference type="PANTHER" id="PTHR11224:SF10">
    <property type="entry name" value="IP09428P-RELATED"/>
    <property type="match status" value="1"/>
</dbReference>
<evidence type="ECO:0000256" key="6">
    <source>
        <dbReference type="ARBA" id="ARBA00022771"/>
    </source>
</evidence>
<dbReference type="AlphaFoldDB" id="A0A210QR92"/>
<evidence type="ECO:0000256" key="9">
    <source>
        <dbReference type="PROSITE-ProRule" id="PRU00723"/>
    </source>
</evidence>
<evidence type="ECO:0000259" key="10">
    <source>
        <dbReference type="PROSITE" id="PS50089"/>
    </source>
</evidence>
<dbReference type="InterPro" id="IPR018957">
    <property type="entry name" value="Znf_C3HC4_RING-type"/>
</dbReference>
<dbReference type="Pfam" id="PF14608">
    <property type="entry name" value="zf-CCCH_2"/>
    <property type="match status" value="1"/>
</dbReference>
<dbReference type="InterPro" id="IPR013083">
    <property type="entry name" value="Znf_RING/FYVE/PHD"/>
</dbReference>
<keyword evidence="3" id="KW-0808">Transferase</keyword>
<keyword evidence="4 9" id="KW-0479">Metal-binding</keyword>
<accession>A0A210QR92</accession>
<evidence type="ECO:0000313" key="12">
    <source>
        <dbReference type="EMBL" id="OWF51252.1"/>
    </source>
</evidence>
<protein>
    <recommendedName>
        <fullName evidence="2">RING-type E3 ubiquitin transferase</fullName>
        <ecNumber evidence="2">2.3.2.27</ecNumber>
    </recommendedName>
</protein>